<dbReference type="Proteomes" id="UP000192569">
    <property type="component" value="Chromosome I"/>
</dbReference>
<gene>
    <name evidence="2" type="ORF">SAMN00808754_1307</name>
</gene>
<accession>A0A1W1VQT9</accession>
<feature type="transmembrane region" description="Helical" evidence="1">
    <location>
        <begin position="23"/>
        <end position="41"/>
    </location>
</feature>
<keyword evidence="1" id="KW-0812">Transmembrane</keyword>
<sequence length="66" mass="7051">MGFIRKLVNFLRDQRGSAFIENGLWIIVVVLLVAGAGYALASQGVKPKLEAIQNAISSVVVPNIGQ</sequence>
<name>A0A1W1VQT9_9FIRM</name>
<evidence type="ECO:0000313" key="2">
    <source>
        <dbReference type="EMBL" id="SMB95706.1"/>
    </source>
</evidence>
<dbReference type="RefSeq" id="WP_084664942.1">
    <property type="nucleotide sequence ID" value="NZ_LT838272.1"/>
</dbReference>
<keyword evidence="3" id="KW-1185">Reference proteome</keyword>
<evidence type="ECO:0000313" key="3">
    <source>
        <dbReference type="Proteomes" id="UP000192569"/>
    </source>
</evidence>
<keyword evidence="1" id="KW-0472">Membrane</keyword>
<dbReference type="STRING" id="698762.SAMN00808754_1307"/>
<protein>
    <recommendedName>
        <fullName evidence="4">Flp pilus assembly protein, pilin Flp</fullName>
    </recommendedName>
</protein>
<reference evidence="2 3" key="1">
    <citation type="submission" date="2017-04" db="EMBL/GenBank/DDBJ databases">
        <authorList>
            <person name="Afonso C.L."/>
            <person name="Miller P.J."/>
            <person name="Scott M.A."/>
            <person name="Spackman E."/>
            <person name="Goraichik I."/>
            <person name="Dimitrov K.M."/>
            <person name="Suarez D.L."/>
            <person name="Swayne D.E."/>
        </authorList>
    </citation>
    <scope>NUCLEOTIDE SEQUENCE [LARGE SCALE GENOMIC DNA]</scope>
    <source>
        <strain evidence="2 3">ToBE</strain>
    </source>
</reference>
<organism evidence="2 3">
    <name type="scientific">Thermanaeromonas toyohensis ToBE</name>
    <dbReference type="NCBI Taxonomy" id="698762"/>
    <lineage>
        <taxon>Bacteria</taxon>
        <taxon>Bacillati</taxon>
        <taxon>Bacillota</taxon>
        <taxon>Clostridia</taxon>
        <taxon>Neomoorellales</taxon>
        <taxon>Neomoorellaceae</taxon>
        <taxon>Thermanaeromonas</taxon>
    </lineage>
</organism>
<proteinExistence type="predicted"/>
<evidence type="ECO:0008006" key="4">
    <source>
        <dbReference type="Google" id="ProtNLM"/>
    </source>
</evidence>
<dbReference type="AlphaFoldDB" id="A0A1W1VQT9"/>
<dbReference type="EMBL" id="LT838272">
    <property type="protein sequence ID" value="SMB95706.1"/>
    <property type="molecule type" value="Genomic_DNA"/>
</dbReference>
<keyword evidence="1" id="KW-1133">Transmembrane helix</keyword>
<evidence type="ECO:0000256" key="1">
    <source>
        <dbReference type="SAM" id="Phobius"/>
    </source>
</evidence>